<sequence>MWESLYTLYRKVPEPALAPAEPQQEQEPKPEKPTLSITTTASIQTSPSTPAANEPPFIPALRRFSTLSPILSVGSISCTSSPALSVPPSTPTTSSAATVSPLLSHFPSPPNGKGKEKYDQRYSANDTFQLPYRPKKIPAHIVPLASASLAAETLASAFSCFPANPHLPRPRCPTPVLNVPRQTELANQGKNTKTNKAAYTSLVKAHILSHGLVISTGGDEGKPTHDAVALLLPPSSSSSSSGEKRGRARNLTKGWGWRVYLRSGMWKGAVKEKLDRIHLFGIAGRSGYHVLDGLKQSGIGKKEDVFDGIDLDHDVRFMKARMAAVMGFQAEETWMLTALGTKVGSRPFGLGGRAVEVCCDMVDAREKPLYTECFEYNVRFFEKYGFRRMGLVAMDRVEKGVILSMMVREPDLSRFRDSGDDVV</sequence>
<feature type="region of interest" description="Disordered" evidence="1">
    <location>
        <begin position="82"/>
        <end position="119"/>
    </location>
</feature>
<dbReference type="PANTHER" id="PTHR42791:SF1">
    <property type="entry name" value="N-ACETYLTRANSFERASE DOMAIN-CONTAINING PROTEIN"/>
    <property type="match status" value="1"/>
</dbReference>
<evidence type="ECO:0000313" key="3">
    <source>
        <dbReference type="Proteomes" id="UP001610563"/>
    </source>
</evidence>
<dbReference type="Gene3D" id="3.40.630.30">
    <property type="match status" value="1"/>
</dbReference>
<evidence type="ECO:0000256" key="1">
    <source>
        <dbReference type="SAM" id="MobiDB-lite"/>
    </source>
</evidence>
<feature type="region of interest" description="Disordered" evidence="1">
    <location>
        <begin position="225"/>
        <end position="247"/>
    </location>
</feature>
<dbReference type="EMBL" id="JBFTWV010000010">
    <property type="protein sequence ID" value="KAL2798870.1"/>
    <property type="molecule type" value="Genomic_DNA"/>
</dbReference>
<feature type="compositionally biased region" description="Low complexity" evidence="1">
    <location>
        <begin position="82"/>
        <end position="104"/>
    </location>
</feature>
<organism evidence="2 3">
    <name type="scientific">Aspergillus keveii</name>
    <dbReference type="NCBI Taxonomy" id="714993"/>
    <lineage>
        <taxon>Eukaryota</taxon>
        <taxon>Fungi</taxon>
        <taxon>Dikarya</taxon>
        <taxon>Ascomycota</taxon>
        <taxon>Pezizomycotina</taxon>
        <taxon>Eurotiomycetes</taxon>
        <taxon>Eurotiomycetidae</taxon>
        <taxon>Eurotiales</taxon>
        <taxon>Aspergillaceae</taxon>
        <taxon>Aspergillus</taxon>
        <taxon>Aspergillus subgen. Nidulantes</taxon>
    </lineage>
</organism>
<evidence type="ECO:0000313" key="2">
    <source>
        <dbReference type="EMBL" id="KAL2798870.1"/>
    </source>
</evidence>
<evidence type="ECO:0008006" key="4">
    <source>
        <dbReference type="Google" id="ProtNLM"/>
    </source>
</evidence>
<keyword evidence="3" id="KW-1185">Reference proteome</keyword>
<reference evidence="2 3" key="1">
    <citation type="submission" date="2024-07" db="EMBL/GenBank/DDBJ databases">
        <title>Section-level genome sequencing and comparative genomics of Aspergillus sections Usti and Cavernicolus.</title>
        <authorList>
            <consortium name="Lawrence Berkeley National Laboratory"/>
            <person name="Nybo J.L."/>
            <person name="Vesth T.C."/>
            <person name="Theobald S."/>
            <person name="Frisvad J.C."/>
            <person name="Larsen T.O."/>
            <person name="Kjaerboelling I."/>
            <person name="Rothschild-Mancinelli K."/>
            <person name="Lyhne E.K."/>
            <person name="Kogle M.E."/>
            <person name="Barry K."/>
            <person name="Clum A."/>
            <person name="Na H."/>
            <person name="Ledsgaard L."/>
            <person name="Lin J."/>
            <person name="Lipzen A."/>
            <person name="Kuo A."/>
            <person name="Riley R."/>
            <person name="Mondo S."/>
            <person name="Labutti K."/>
            <person name="Haridas S."/>
            <person name="Pangalinan J."/>
            <person name="Salamov A.A."/>
            <person name="Simmons B.A."/>
            <person name="Magnuson J.K."/>
            <person name="Chen J."/>
            <person name="Drula E."/>
            <person name="Henrissat B."/>
            <person name="Wiebenga A."/>
            <person name="Lubbers R.J."/>
            <person name="Gomes A.C."/>
            <person name="Makela M.R."/>
            <person name="Stajich J."/>
            <person name="Grigoriev I.V."/>
            <person name="Mortensen U.H."/>
            <person name="De Vries R.P."/>
            <person name="Baker S.E."/>
            <person name="Andersen M.R."/>
        </authorList>
    </citation>
    <scope>NUCLEOTIDE SEQUENCE [LARGE SCALE GENOMIC DNA]</scope>
    <source>
        <strain evidence="2 3">CBS 209.92</strain>
    </source>
</reference>
<feature type="compositionally biased region" description="Low complexity" evidence="1">
    <location>
        <begin position="230"/>
        <end position="241"/>
    </location>
</feature>
<dbReference type="Proteomes" id="UP001610563">
    <property type="component" value="Unassembled WGS sequence"/>
</dbReference>
<dbReference type="InterPro" id="IPR016181">
    <property type="entry name" value="Acyl_CoA_acyltransferase"/>
</dbReference>
<protein>
    <recommendedName>
        <fullName evidence="4">N-acetyltransferase domain-containing protein</fullName>
    </recommendedName>
</protein>
<dbReference type="PANTHER" id="PTHR42791">
    <property type="entry name" value="GNAT FAMILY ACETYLTRANSFERASE"/>
    <property type="match status" value="1"/>
</dbReference>
<name>A0ABR4GK32_9EURO</name>
<feature type="compositionally biased region" description="Low complexity" evidence="1">
    <location>
        <begin position="14"/>
        <end position="25"/>
    </location>
</feature>
<dbReference type="SUPFAM" id="SSF55729">
    <property type="entry name" value="Acyl-CoA N-acyltransferases (Nat)"/>
    <property type="match status" value="1"/>
</dbReference>
<comment type="caution">
    <text evidence="2">The sequence shown here is derived from an EMBL/GenBank/DDBJ whole genome shotgun (WGS) entry which is preliminary data.</text>
</comment>
<dbReference type="InterPro" id="IPR052523">
    <property type="entry name" value="Trichothecene_AcTrans"/>
</dbReference>
<accession>A0ABR4GK32</accession>
<proteinExistence type="predicted"/>
<feature type="region of interest" description="Disordered" evidence="1">
    <location>
        <begin position="13"/>
        <end position="35"/>
    </location>
</feature>
<gene>
    <name evidence="2" type="ORF">BJX66DRAFT_13194</name>
</gene>